<feature type="non-terminal residue" evidence="3">
    <location>
        <position position="141"/>
    </location>
</feature>
<name>A0A815YRJ3_9BILA</name>
<accession>A0A815YRJ3</accession>
<dbReference type="Proteomes" id="UP000663889">
    <property type="component" value="Unassembled WGS sequence"/>
</dbReference>
<feature type="compositionally biased region" description="Basic and acidic residues" evidence="2">
    <location>
        <begin position="1"/>
        <end position="17"/>
    </location>
</feature>
<dbReference type="AlphaFoldDB" id="A0A815YRJ3"/>
<protein>
    <submittedName>
        <fullName evidence="3">Uncharacterized protein</fullName>
    </submittedName>
</protein>
<evidence type="ECO:0000256" key="1">
    <source>
        <dbReference type="SAM" id="Coils"/>
    </source>
</evidence>
<feature type="coiled-coil region" evidence="1">
    <location>
        <begin position="45"/>
        <end position="72"/>
    </location>
</feature>
<keyword evidence="1" id="KW-0175">Coiled coil</keyword>
<sequence>MTGELQKRPVDIDRDHAGQTIETVSPDTLKQPFEEVPVHTSDVNIEEERKELELLRETVAFLTTQCTQLNEANSAWQLYQEAQLQNFRSKLLDCLSFDENTSFDMIAQQIVEQISKEREDFNEKYQTLEKVNDILRSGNSV</sequence>
<feature type="region of interest" description="Disordered" evidence="2">
    <location>
        <begin position="1"/>
        <end position="20"/>
    </location>
</feature>
<evidence type="ECO:0000313" key="3">
    <source>
        <dbReference type="EMBL" id="CAF1573982.1"/>
    </source>
</evidence>
<dbReference type="EMBL" id="CAJNOU010016007">
    <property type="protein sequence ID" value="CAF1573982.1"/>
    <property type="molecule type" value="Genomic_DNA"/>
</dbReference>
<reference evidence="3" key="1">
    <citation type="submission" date="2021-02" db="EMBL/GenBank/DDBJ databases">
        <authorList>
            <person name="Nowell W R."/>
        </authorList>
    </citation>
    <scope>NUCLEOTIDE SEQUENCE</scope>
</reference>
<proteinExistence type="predicted"/>
<evidence type="ECO:0000313" key="4">
    <source>
        <dbReference type="Proteomes" id="UP000663889"/>
    </source>
</evidence>
<gene>
    <name evidence="3" type="ORF">SEV965_LOCUS39693</name>
</gene>
<organism evidence="3 4">
    <name type="scientific">Rotaria sordida</name>
    <dbReference type="NCBI Taxonomy" id="392033"/>
    <lineage>
        <taxon>Eukaryota</taxon>
        <taxon>Metazoa</taxon>
        <taxon>Spiralia</taxon>
        <taxon>Gnathifera</taxon>
        <taxon>Rotifera</taxon>
        <taxon>Eurotatoria</taxon>
        <taxon>Bdelloidea</taxon>
        <taxon>Philodinida</taxon>
        <taxon>Philodinidae</taxon>
        <taxon>Rotaria</taxon>
    </lineage>
</organism>
<comment type="caution">
    <text evidence="3">The sequence shown here is derived from an EMBL/GenBank/DDBJ whole genome shotgun (WGS) entry which is preliminary data.</text>
</comment>
<evidence type="ECO:0000256" key="2">
    <source>
        <dbReference type="SAM" id="MobiDB-lite"/>
    </source>
</evidence>